<evidence type="ECO:0000313" key="6">
    <source>
        <dbReference type="Proteomes" id="UP000431913"/>
    </source>
</evidence>
<comment type="cofactor">
    <cofactor evidence="1">
        <name>FAD</name>
        <dbReference type="ChEBI" id="CHEBI:57692"/>
    </cofactor>
</comment>
<dbReference type="RefSeq" id="WP_154523082.1">
    <property type="nucleotide sequence ID" value="NZ_VUNJ01000011.1"/>
</dbReference>
<reference evidence="5 6" key="1">
    <citation type="submission" date="2019-08" db="EMBL/GenBank/DDBJ databases">
        <title>In-depth cultivation of the pig gut microbiome towards novel bacterial diversity and tailored functional studies.</title>
        <authorList>
            <person name="Wylensek D."/>
            <person name="Hitch T.C.A."/>
            <person name="Clavel T."/>
        </authorList>
    </citation>
    <scope>NUCLEOTIDE SEQUENCE [LARGE SCALE GENOMIC DNA]</scope>
    <source>
        <strain evidence="5 6">WCA3-601-WT-6J</strain>
    </source>
</reference>
<name>A0A6I2UC45_9FIRM</name>
<sequence length="409" mass="43607">MRYVIIGGSAAAIGCIEGVRSVDKTGEIILITGETEWNYSRPLISYLLEGKTTRDKMWCRPDSFFTRNGVTVKAGVLATALDAGDRTVRLSTGERLAYDRLLAATGSRPFVPPIPGLETVERTFCFQTLSDASALAEALRPESRVLILGAGLTGVKCAEGIRGLCAQIAIADLAPRVLPAVLDDTAAAMVQARMEEKGVRFYLNDSAAAFRGNTARLQSGTELEFDVLVTAVGVRPNTQLVADAGGAVDRGILVDGRCATTLPDVYAAGDCAQGYDAVSGEKRMLPLWPNAVLQGETAGINMAGGRADYTQGIALNASGVFGLHMITAGSYEGESFTVQRDGSYKRLVTADGVLKGVIMVGDVSRAGIYTDLIRKKKPLSEIDFDLIRESPQLMAFSQKDRRVQLGGEV</sequence>
<dbReference type="InterPro" id="IPR050260">
    <property type="entry name" value="FAD-bd_OxRdtase"/>
</dbReference>
<evidence type="ECO:0000256" key="1">
    <source>
        <dbReference type="ARBA" id="ARBA00001974"/>
    </source>
</evidence>
<dbReference type="EMBL" id="VUNJ01000011">
    <property type="protein sequence ID" value="MST92495.1"/>
    <property type="molecule type" value="Genomic_DNA"/>
</dbReference>
<dbReference type="InterPro" id="IPR023753">
    <property type="entry name" value="FAD/NAD-binding_dom"/>
</dbReference>
<evidence type="ECO:0000256" key="2">
    <source>
        <dbReference type="ARBA" id="ARBA00022630"/>
    </source>
</evidence>
<dbReference type="AlphaFoldDB" id="A0A6I2UC45"/>
<dbReference type="Pfam" id="PF07992">
    <property type="entry name" value="Pyr_redox_2"/>
    <property type="match status" value="1"/>
</dbReference>
<dbReference type="PROSITE" id="PS51257">
    <property type="entry name" value="PROKAR_LIPOPROTEIN"/>
    <property type="match status" value="1"/>
</dbReference>
<dbReference type="PRINTS" id="PR00411">
    <property type="entry name" value="PNDRDTASEI"/>
</dbReference>
<evidence type="ECO:0000313" key="5">
    <source>
        <dbReference type="EMBL" id="MST92495.1"/>
    </source>
</evidence>
<dbReference type="GO" id="GO:0016491">
    <property type="term" value="F:oxidoreductase activity"/>
    <property type="evidence" value="ECO:0007669"/>
    <property type="project" value="InterPro"/>
</dbReference>
<dbReference type="PANTHER" id="PTHR43429:SF3">
    <property type="entry name" value="NITRITE REDUCTASE [NAD(P)H]"/>
    <property type="match status" value="1"/>
</dbReference>
<proteinExistence type="predicted"/>
<accession>A0A6I2UC45</accession>
<dbReference type="InterPro" id="IPR036188">
    <property type="entry name" value="FAD/NAD-bd_sf"/>
</dbReference>
<dbReference type="PANTHER" id="PTHR43429">
    <property type="entry name" value="PYRIDINE NUCLEOTIDE-DISULFIDE OXIDOREDUCTASE DOMAIN-CONTAINING"/>
    <property type="match status" value="1"/>
</dbReference>
<keyword evidence="2" id="KW-0285">Flavoprotein</keyword>
<dbReference type="SUPFAM" id="SSF51905">
    <property type="entry name" value="FAD/NAD(P)-binding domain"/>
    <property type="match status" value="2"/>
</dbReference>
<dbReference type="Gene3D" id="3.50.50.60">
    <property type="entry name" value="FAD/NAD(P)-binding domain"/>
    <property type="match status" value="2"/>
</dbReference>
<dbReference type="Gene3D" id="3.30.390.30">
    <property type="match status" value="1"/>
</dbReference>
<dbReference type="PRINTS" id="PR00368">
    <property type="entry name" value="FADPNR"/>
</dbReference>
<organism evidence="5 6">
    <name type="scientific">Ruthenibacterium lactatiformans</name>
    <dbReference type="NCBI Taxonomy" id="1550024"/>
    <lineage>
        <taxon>Bacteria</taxon>
        <taxon>Bacillati</taxon>
        <taxon>Bacillota</taxon>
        <taxon>Clostridia</taxon>
        <taxon>Eubacteriales</taxon>
        <taxon>Oscillospiraceae</taxon>
        <taxon>Ruthenibacterium</taxon>
    </lineage>
</organism>
<keyword evidence="3" id="KW-0274">FAD</keyword>
<feature type="domain" description="FAD/NAD(P)-binding" evidence="4">
    <location>
        <begin position="2"/>
        <end position="295"/>
    </location>
</feature>
<dbReference type="Proteomes" id="UP000431913">
    <property type="component" value="Unassembled WGS sequence"/>
</dbReference>
<evidence type="ECO:0000256" key="3">
    <source>
        <dbReference type="ARBA" id="ARBA00022827"/>
    </source>
</evidence>
<evidence type="ECO:0000259" key="4">
    <source>
        <dbReference type="Pfam" id="PF07992"/>
    </source>
</evidence>
<comment type="caution">
    <text evidence="5">The sequence shown here is derived from an EMBL/GenBank/DDBJ whole genome shotgun (WGS) entry which is preliminary data.</text>
</comment>
<dbReference type="InterPro" id="IPR016156">
    <property type="entry name" value="FAD/NAD-linked_Rdtase_dimer_sf"/>
</dbReference>
<gene>
    <name evidence="5" type="ORF">FYJ76_11235</name>
</gene>
<protein>
    <submittedName>
        <fullName evidence="5">NAD(P)/FAD-dependent oxidoreductase</fullName>
    </submittedName>
</protein>